<evidence type="ECO:0000256" key="9">
    <source>
        <dbReference type="ARBA" id="ARBA00022801"/>
    </source>
</evidence>
<keyword evidence="10" id="KW-0269">Exonuclease</keyword>
<dbReference type="InterPro" id="IPR036397">
    <property type="entry name" value="RNaseH_sf"/>
</dbReference>
<evidence type="ECO:0000259" key="20">
    <source>
        <dbReference type="Pfam" id="PF01612"/>
    </source>
</evidence>
<dbReference type="PANTHER" id="PTHR13620">
    <property type="entry name" value="3-5 EXONUCLEASE"/>
    <property type="match status" value="1"/>
</dbReference>
<comment type="similarity">
    <text evidence="14">Belongs to the EXD2 family.</text>
</comment>
<dbReference type="Gene3D" id="3.30.420.10">
    <property type="entry name" value="Ribonuclease H-like superfamily/Ribonuclease H"/>
    <property type="match status" value="1"/>
</dbReference>
<dbReference type="GO" id="GO:0008310">
    <property type="term" value="F:single-stranded DNA 3'-5' DNA exonuclease activity"/>
    <property type="evidence" value="ECO:0007669"/>
    <property type="project" value="UniProtKB-EC"/>
</dbReference>
<dbReference type="GO" id="GO:0003676">
    <property type="term" value="F:nucleic acid binding"/>
    <property type="evidence" value="ECO:0007669"/>
    <property type="project" value="InterPro"/>
</dbReference>
<dbReference type="Pfam" id="PF01612">
    <property type="entry name" value="DNA_pol_A_exo1"/>
    <property type="match status" value="1"/>
</dbReference>
<dbReference type="AlphaFoldDB" id="A0A3P8VIV9"/>
<keyword evidence="7" id="KW-0540">Nuclease</keyword>
<dbReference type="GO" id="GO:0005634">
    <property type="term" value="C:nucleus"/>
    <property type="evidence" value="ECO:0007669"/>
    <property type="project" value="TreeGrafter"/>
</dbReference>
<comment type="subcellular location">
    <subcellularLocation>
        <location evidence="4">Mitochondrion membrane</location>
    </subcellularLocation>
</comment>
<dbReference type="GO" id="GO:0006310">
    <property type="term" value="P:DNA recombination"/>
    <property type="evidence" value="ECO:0007669"/>
    <property type="project" value="UniProtKB-ARBA"/>
</dbReference>
<evidence type="ECO:0000256" key="1">
    <source>
        <dbReference type="ARBA" id="ARBA00000563"/>
    </source>
</evidence>
<keyword evidence="13" id="KW-0472">Membrane</keyword>
<evidence type="ECO:0000256" key="11">
    <source>
        <dbReference type="ARBA" id="ARBA00022989"/>
    </source>
</evidence>
<comment type="catalytic activity">
    <reaction evidence="1">
        <text>Exonucleolytic cleavage in the 3'- to 5'-direction to yield nucleoside 5'-phosphates.</text>
        <dbReference type="EC" id="3.1.11.1"/>
    </reaction>
</comment>
<comment type="subunit">
    <text evidence="15">Homodimer. Interacts with RBBP8, MRE11 and BRCA1.</text>
</comment>
<evidence type="ECO:0000256" key="10">
    <source>
        <dbReference type="ARBA" id="ARBA00022839"/>
    </source>
</evidence>
<comment type="cofactor">
    <cofactor evidence="3">
        <name>Mg(2+)</name>
        <dbReference type="ChEBI" id="CHEBI:18420"/>
    </cofactor>
</comment>
<sequence length="728" mass="81639">MTALITTVLGTALGGLLVWQVYITKRKKLPFIQKAADSAELPFIQKAAGSAELPFIQKAADSTELPFIQKAADSAELPFVQKAPGSAELPFVQKAADSAELPFVQKAADSAELPFVQKAPGSAELPFIQKAADSAELPFVQKLADSAESLTPVEKNLAAVDCQWVKTLNVEEKPVAAHPPVQIPTSEKLLDVQPALVSSEEEWHQLWPVMQKELSVFPVLGLDCEWVSVKGQVSAVSLLQMASYSGRCVLVRLLPFRGNQQAFPLSLMEVLRDPHVLKVGVGCYEDGKRLTHDYGLSLTSTLDLRYLALRERQATVSNGLSLKSLAADLLNISLDKSLELRCSDWEADELTMEQMTYAARDAQVSVALFFHLLGFQHESRPSSSFEELASCCQGLVDMPFRGRGDGDDGSAEKERKRKMKRAPSSTESPESGDQQVPDLRKKTKRKQLGYSTRKSPLYDNCFLYAPDGEPLCTCDKKKAKWYLNRGIAVLQSEDPFVVKLLFEPSGRPDSRQDYYLTVKENLCVVCGKVDSYIRKNVVPHEYRRHFPMEMKDHNSHDILLLCTSCHAASNVHDGFLKQQLAEEYAAPQGCEEVVRLHEDHDRRRVRSAARALVTAGDGLPKQRREELQAVIMEFFNVSQLQDLSQEMLQQAADLETRIFNKAFVPHGLRVVQAHAEQGLRGLMHLERRWRQHFLTSMKPRHLPPLWSIDHNHHKLIRKYGEDVSIELN</sequence>
<evidence type="ECO:0000256" key="12">
    <source>
        <dbReference type="ARBA" id="ARBA00023128"/>
    </source>
</evidence>
<keyword evidence="11" id="KW-1133">Transmembrane helix</keyword>
<evidence type="ECO:0000256" key="7">
    <source>
        <dbReference type="ARBA" id="ARBA00022722"/>
    </source>
</evidence>
<dbReference type="InterPro" id="IPR051132">
    <property type="entry name" value="3-5_Exonuclease_domain"/>
</dbReference>
<evidence type="ECO:0000256" key="17">
    <source>
        <dbReference type="ARBA" id="ARBA00075515"/>
    </source>
</evidence>
<dbReference type="InParanoid" id="A0A3P8VIV9"/>
<reference evidence="21" key="3">
    <citation type="submission" date="2025-09" db="UniProtKB">
        <authorList>
            <consortium name="Ensembl"/>
        </authorList>
    </citation>
    <scope>IDENTIFICATION</scope>
</reference>
<dbReference type="GeneTree" id="ENSGT00390000014318"/>
<keyword evidence="8" id="KW-0479">Metal-binding</keyword>
<accession>A0A3P8VIV9</accession>
<evidence type="ECO:0000256" key="4">
    <source>
        <dbReference type="ARBA" id="ARBA00004325"/>
    </source>
</evidence>
<evidence type="ECO:0000256" key="2">
    <source>
        <dbReference type="ARBA" id="ARBA00001936"/>
    </source>
</evidence>
<dbReference type="OMA" id="RYYQTPK"/>
<dbReference type="Proteomes" id="UP000265120">
    <property type="component" value="Chromosome 1"/>
</dbReference>
<dbReference type="GO" id="GO:0031966">
    <property type="term" value="C:mitochondrial membrane"/>
    <property type="evidence" value="ECO:0007669"/>
    <property type="project" value="UniProtKB-SubCell"/>
</dbReference>
<feature type="compositionally biased region" description="Basic and acidic residues" evidence="19">
    <location>
        <begin position="400"/>
        <end position="414"/>
    </location>
</feature>
<evidence type="ECO:0000313" key="21">
    <source>
        <dbReference type="Ensembl" id="ENSCSEP00000015213.1"/>
    </source>
</evidence>
<dbReference type="GO" id="GO:0000175">
    <property type="term" value="F:3'-5'-RNA exonuclease activity"/>
    <property type="evidence" value="ECO:0007669"/>
    <property type="project" value="UniProtKB-ARBA"/>
</dbReference>
<evidence type="ECO:0000256" key="19">
    <source>
        <dbReference type="SAM" id="MobiDB-lite"/>
    </source>
</evidence>
<evidence type="ECO:0000256" key="13">
    <source>
        <dbReference type="ARBA" id="ARBA00023136"/>
    </source>
</evidence>
<protein>
    <recommendedName>
        <fullName evidence="16">Exonuclease 3'-5' domain-containing protein 2</fullName>
        <ecNumber evidence="5">3.1.11.1</ecNumber>
    </recommendedName>
    <alternativeName>
        <fullName evidence="18">3'-5' exoribonuclease EXD2</fullName>
    </alternativeName>
    <alternativeName>
        <fullName evidence="17">Exonuclease 3'-5' domain-like-containing protein 2</fullName>
    </alternativeName>
</protein>
<dbReference type="EC" id="3.1.11.1" evidence="5"/>
<evidence type="ECO:0000256" key="5">
    <source>
        <dbReference type="ARBA" id="ARBA00012108"/>
    </source>
</evidence>
<keyword evidence="6" id="KW-0812">Transmembrane</keyword>
<feature type="compositionally biased region" description="Polar residues" evidence="19">
    <location>
        <begin position="423"/>
        <end position="434"/>
    </location>
</feature>
<reference evidence="21 22" key="1">
    <citation type="journal article" date="2014" name="Nat. Genet.">
        <title>Whole-genome sequence of a flatfish provides insights into ZW sex chromosome evolution and adaptation to a benthic lifestyle.</title>
        <authorList>
            <person name="Chen S."/>
            <person name="Zhang G."/>
            <person name="Shao C."/>
            <person name="Huang Q."/>
            <person name="Liu G."/>
            <person name="Zhang P."/>
            <person name="Song W."/>
            <person name="An N."/>
            <person name="Chalopin D."/>
            <person name="Volff J.N."/>
            <person name="Hong Y."/>
            <person name="Li Q."/>
            <person name="Sha Z."/>
            <person name="Zhou H."/>
            <person name="Xie M."/>
            <person name="Yu Q."/>
            <person name="Liu Y."/>
            <person name="Xiang H."/>
            <person name="Wang N."/>
            <person name="Wu K."/>
            <person name="Yang C."/>
            <person name="Zhou Q."/>
            <person name="Liao X."/>
            <person name="Yang L."/>
            <person name="Hu Q."/>
            <person name="Zhang J."/>
            <person name="Meng L."/>
            <person name="Jin L."/>
            <person name="Tian Y."/>
            <person name="Lian J."/>
            <person name="Yang J."/>
            <person name="Miao G."/>
            <person name="Liu S."/>
            <person name="Liang Z."/>
            <person name="Yan F."/>
            <person name="Li Y."/>
            <person name="Sun B."/>
            <person name="Zhang H."/>
            <person name="Zhang J."/>
            <person name="Zhu Y."/>
            <person name="Du M."/>
            <person name="Zhao Y."/>
            <person name="Schartl M."/>
            <person name="Tang Q."/>
            <person name="Wang J."/>
        </authorList>
    </citation>
    <scope>NUCLEOTIDE SEQUENCE</scope>
</reference>
<evidence type="ECO:0000256" key="14">
    <source>
        <dbReference type="ARBA" id="ARBA00061005"/>
    </source>
</evidence>
<dbReference type="InterPro" id="IPR012337">
    <property type="entry name" value="RNaseH-like_sf"/>
</dbReference>
<dbReference type="GO" id="GO:0046872">
    <property type="term" value="F:metal ion binding"/>
    <property type="evidence" value="ECO:0007669"/>
    <property type="project" value="UniProtKB-KW"/>
</dbReference>
<evidence type="ECO:0000256" key="16">
    <source>
        <dbReference type="ARBA" id="ARBA00069878"/>
    </source>
</evidence>
<feature type="region of interest" description="Disordered" evidence="19">
    <location>
        <begin position="400"/>
        <end position="447"/>
    </location>
</feature>
<evidence type="ECO:0000313" key="22">
    <source>
        <dbReference type="Proteomes" id="UP000265120"/>
    </source>
</evidence>
<keyword evidence="22" id="KW-1185">Reference proteome</keyword>
<evidence type="ECO:0000256" key="18">
    <source>
        <dbReference type="ARBA" id="ARBA00082634"/>
    </source>
</evidence>
<organism evidence="21 22">
    <name type="scientific">Cynoglossus semilaevis</name>
    <name type="common">Tongue sole</name>
    <dbReference type="NCBI Taxonomy" id="244447"/>
    <lineage>
        <taxon>Eukaryota</taxon>
        <taxon>Metazoa</taxon>
        <taxon>Chordata</taxon>
        <taxon>Craniata</taxon>
        <taxon>Vertebrata</taxon>
        <taxon>Euteleostomi</taxon>
        <taxon>Actinopterygii</taxon>
        <taxon>Neopterygii</taxon>
        <taxon>Teleostei</taxon>
        <taxon>Neoteleostei</taxon>
        <taxon>Acanthomorphata</taxon>
        <taxon>Carangaria</taxon>
        <taxon>Pleuronectiformes</taxon>
        <taxon>Pleuronectoidei</taxon>
        <taxon>Cynoglossidae</taxon>
        <taxon>Cynoglossinae</taxon>
        <taxon>Cynoglossus</taxon>
    </lineage>
</organism>
<name>A0A3P8VIV9_CYNSE</name>
<dbReference type="SUPFAM" id="SSF53098">
    <property type="entry name" value="Ribonuclease H-like"/>
    <property type="match status" value="1"/>
</dbReference>
<keyword evidence="12" id="KW-0496">Mitochondrion</keyword>
<reference evidence="21" key="2">
    <citation type="submission" date="2025-08" db="UniProtKB">
        <authorList>
            <consortium name="Ensembl"/>
        </authorList>
    </citation>
    <scope>IDENTIFICATION</scope>
</reference>
<dbReference type="Ensembl" id="ENSCSET00000015398.1">
    <property type="protein sequence ID" value="ENSCSEP00000015213.1"/>
    <property type="gene ID" value="ENSCSEG00000009761.1"/>
</dbReference>
<comment type="cofactor">
    <cofactor evidence="2">
        <name>Mn(2+)</name>
        <dbReference type="ChEBI" id="CHEBI:29035"/>
    </cofactor>
</comment>
<dbReference type="PANTHER" id="PTHR13620:SF104">
    <property type="entry name" value="EXONUCLEASE 3'-5' DOMAIN-CONTAINING PROTEIN 2"/>
    <property type="match status" value="1"/>
</dbReference>
<feature type="domain" description="3'-5' exonuclease" evidence="20">
    <location>
        <begin position="212"/>
        <end position="372"/>
    </location>
</feature>
<keyword evidence="9" id="KW-0378">Hydrolase</keyword>
<dbReference type="CDD" id="cd06141">
    <property type="entry name" value="WRN_exo"/>
    <property type="match status" value="1"/>
</dbReference>
<dbReference type="FunFam" id="3.30.420.10:FF:000041">
    <property type="entry name" value="Exonuclease 3'-5' domain containing 2"/>
    <property type="match status" value="1"/>
</dbReference>
<dbReference type="InterPro" id="IPR002562">
    <property type="entry name" value="3'-5'_exonuclease_dom"/>
</dbReference>
<evidence type="ECO:0000256" key="3">
    <source>
        <dbReference type="ARBA" id="ARBA00001946"/>
    </source>
</evidence>
<evidence type="ECO:0000256" key="15">
    <source>
        <dbReference type="ARBA" id="ARBA00064376"/>
    </source>
</evidence>
<evidence type="ECO:0000256" key="8">
    <source>
        <dbReference type="ARBA" id="ARBA00022723"/>
    </source>
</evidence>
<evidence type="ECO:0000256" key="6">
    <source>
        <dbReference type="ARBA" id="ARBA00022692"/>
    </source>
</evidence>
<proteinExistence type="inferred from homology"/>
<dbReference type="STRING" id="244447.ENSCSEP00000015213"/>